<proteinExistence type="predicted"/>
<feature type="transmembrane region" description="Helical" evidence="5">
    <location>
        <begin position="1075"/>
        <end position="1097"/>
    </location>
</feature>
<feature type="signal peptide" evidence="6">
    <location>
        <begin position="1"/>
        <end position="21"/>
    </location>
</feature>
<evidence type="ECO:0000256" key="4">
    <source>
        <dbReference type="ARBA" id="ARBA00023136"/>
    </source>
</evidence>
<dbReference type="GO" id="GO:0004930">
    <property type="term" value="F:G protein-coupled receptor activity"/>
    <property type="evidence" value="ECO:0007669"/>
    <property type="project" value="InterPro"/>
</dbReference>
<keyword evidence="4 5" id="KW-0472">Membrane</keyword>
<dbReference type="InterPro" id="IPR000832">
    <property type="entry name" value="GPCR_2_secretin-like"/>
</dbReference>
<dbReference type="InterPro" id="IPR000203">
    <property type="entry name" value="GPS"/>
</dbReference>
<feature type="transmembrane region" description="Helical" evidence="5">
    <location>
        <begin position="1147"/>
        <end position="1165"/>
    </location>
</feature>
<reference evidence="7" key="1">
    <citation type="submission" date="2021-12" db="EMBL/GenBank/DDBJ databases">
        <authorList>
            <person name="King R."/>
        </authorList>
    </citation>
    <scope>NUCLEOTIDE SEQUENCE</scope>
</reference>
<dbReference type="Pfam" id="PF01825">
    <property type="entry name" value="GPS"/>
    <property type="match status" value="1"/>
</dbReference>
<dbReference type="Pfam" id="PF00002">
    <property type="entry name" value="7tm_2"/>
    <property type="match status" value="1"/>
</dbReference>
<accession>A0A9P0AY76</accession>
<dbReference type="Proteomes" id="UP001154078">
    <property type="component" value="Chromosome 2"/>
</dbReference>
<evidence type="ECO:0000256" key="5">
    <source>
        <dbReference type="SAM" id="Phobius"/>
    </source>
</evidence>
<evidence type="ECO:0000256" key="6">
    <source>
        <dbReference type="SAM" id="SignalP"/>
    </source>
</evidence>
<dbReference type="Gene3D" id="2.60.220.50">
    <property type="match status" value="1"/>
</dbReference>
<dbReference type="EMBL" id="OV121133">
    <property type="protein sequence ID" value="CAH0551352.1"/>
    <property type="molecule type" value="Genomic_DNA"/>
</dbReference>
<dbReference type="GO" id="GO:0016020">
    <property type="term" value="C:membrane"/>
    <property type="evidence" value="ECO:0007669"/>
    <property type="project" value="UniProtKB-SubCell"/>
</dbReference>
<dbReference type="PANTHER" id="PTHR47767">
    <property type="entry name" value="ADHESION G PROTEIN-COUPLED RECEPTOR G7"/>
    <property type="match status" value="1"/>
</dbReference>
<keyword evidence="3 5" id="KW-1133">Transmembrane helix</keyword>
<feature type="chain" id="PRO_5040347037" description="GPS domain-containing protein" evidence="6">
    <location>
        <begin position="22"/>
        <end position="1207"/>
    </location>
</feature>
<dbReference type="InterPro" id="IPR053066">
    <property type="entry name" value="ADGR_G7"/>
</dbReference>
<organism evidence="7 8">
    <name type="scientific">Brassicogethes aeneus</name>
    <name type="common">Rape pollen beetle</name>
    <name type="synonym">Meligethes aeneus</name>
    <dbReference type="NCBI Taxonomy" id="1431903"/>
    <lineage>
        <taxon>Eukaryota</taxon>
        <taxon>Metazoa</taxon>
        <taxon>Ecdysozoa</taxon>
        <taxon>Arthropoda</taxon>
        <taxon>Hexapoda</taxon>
        <taxon>Insecta</taxon>
        <taxon>Pterygota</taxon>
        <taxon>Neoptera</taxon>
        <taxon>Endopterygota</taxon>
        <taxon>Coleoptera</taxon>
        <taxon>Polyphaga</taxon>
        <taxon>Cucujiformia</taxon>
        <taxon>Nitidulidae</taxon>
        <taxon>Meligethinae</taxon>
        <taxon>Brassicogethes</taxon>
    </lineage>
</organism>
<dbReference type="InterPro" id="IPR016187">
    <property type="entry name" value="CTDL_fold"/>
</dbReference>
<evidence type="ECO:0000256" key="3">
    <source>
        <dbReference type="ARBA" id="ARBA00022989"/>
    </source>
</evidence>
<name>A0A9P0AY76_BRAAE</name>
<sequence length="1207" mass="139074">MHYRKIPIYVLCLAILPIFNCDLPPPILKHLSPCPEKFISDDGSQTCMLLLENTSYPPQCPYKGNVPFEVYKDLIIPYLPIWLPLEKNITNYGFEPFKWTEISDLFGTELTYYYTYEGFLNDKNCVIYTGNDAFQAVSCNEKYNAVCVYKQIHHRHYDYCQLKYGNLCIGSNYNLDAKCACMYGTYVNGKLFEFLQPYQNYIYTKLPQVWSHIGLEVKHGDGYWKQSKIPLNYSFWSEDVNYTCTYGAMTPKGWILLDNATKLHYSLYNRDIVLYEPTITIEYYVSTDLTITISITHYKELYYQNECYPLITCFSDASPSKISCNFFNSIATQIVPVTTGSTLTYTIRNNDIFTGNYYCMGFKSTDLTPVFSKNIPLYSIANTCEFVGIFNKTYPEDVNPFTDASNLHKTFFNILDGKTTPRLFKIVNIEEKVKEITFNMHFTVSNVNCIKYYINYKGILEERTKKIDINLISSTMTEYCLGKKLKINTNLYLTVPSAKIGATVLVREYCFLKSGKRMRITCKENFIDGADWIIDNDNCTILDSSNYTILLDNILDDETNATWDEAGKVSQCYESLTALDVSLLVSIIEKKSTESDARFVLDIIDNIMKITDGILNESQDFFKSTDRLLRVINIVTTYEFSKQKWTNFAVITLKAQGIALDKDNNIYQLNDRDIEKIKHNPSIITGLILSKPLFENLTNTKTLVYIFFKSSIFQDVQSKIIPTNTIYGIKTSKPPEYPFIIFNKNRKLNDNCISYKLSPTNKHKSFWDLYGNQNDLGCLYKEVGFFSLANIQKSVTESLKYIYEDESLTIQERLGKLKDIIDNYTGFTPEDINYISQILELAAHSSEYNLKQTTSIISNLLNVNPDVLKKSQTYYNATDRILFYTDQIVIKPETDEMHSEERFAVVIIKLSDTNVTGITLDNCTKSCNINVVKDTVKTLENIDAAVILSDELLEQLLNKDNTSFIPKLVITIYYSAFLFVDDHKKGIPSIVFGVQLPDFEDDFLGNVSVVYNMTDVVDNTCAYWDYNINDYPGFWREEEQRKSSNNFLVCEYPHLTNFAMLLGINIDDKYHLLEIFTDVCCTLSLMGIVGIMMTGLLFKKWRTNTGNHILLNFVTAISLKIILLYINNMFFKQKNINKTKCIVLGSILHYSLISEFCWMLIIAILQFKRFVEVLGGPPKYILVKAYTKQITPKEMPVCVIHPVLDYI</sequence>
<dbReference type="InterPro" id="IPR046338">
    <property type="entry name" value="GAIN_dom_sf"/>
</dbReference>
<protein>
    <recommendedName>
        <fullName evidence="9">GPS domain-containing protein</fullName>
    </recommendedName>
</protein>
<evidence type="ECO:0000313" key="8">
    <source>
        <dbReference type="Proteomes" id="UP001154078"/>
    </source>
</evidence>
<evidence type="ECO:0000256" key="2">
    <source>
        <dbReference type="ARBA" id="ARBA00022692"/>
    </source>
</evidence>
<dbReference type="Gene3D" id="1.20.1070.10">
    <property type="entry name" value="Rhodopsin 7-helix transmembrane proteins"/>
    <property type="match status" value="1"/>
</dbReference>
<keyword evidence="6" id="KW-0732">Signal</keyword>
<evidence type="ECO:0000256" key="1">
    <source>
        <dbReference type="ARBA" id="ARBA00004141"/>
    </source>
</evidence>
<keyword evidence="2 5" id="KW-0812">Transmembrane</keyword>
<dbReference type="OrthoDB" id="10037534at2759"/>
<evidence type="ECO:0000313" key="7">
    <source>
        <dbReference type="EMBL" id="CAH0551352.1"/>
    </source>
</evidence>
<dbReference type="AlphaFoldDB" id="A0A9P0AY76"/>
<gene>
    <name evidence="7" type="ORF">MELIAE_LOCUS3986</name>
</gene>
<dbReference type="PANTHER" id="PTHR47767:SF1">
    <property type="entry name" value="ADHESION G PROTEIN-COUPLED RECEPTOR G7"/>
    <property type="match status" value="1"/>
</dbReference>
<keyword evidence="8" id="KW-1185">Reference proteome</keyword>
<feature type="transmembrane region" description="Helical" evidence="5">
    <location>
        <begin position="1109"/>
        <end position="1127"/>
    </location>
</feature>
<dbReference type="SUPFAM" id="SSF56436">
    <property type="entry name" value="C-type lectin-like"/>
    <property type="match status" value="1"/>
</dbReference>
<comment type="subcellular location">
    <subcellularLocation>
        <location evidence="1">Membrane</location>
        <topology evidence="1">Multi-pass membrane protein</topology>
    </subcellularLocation>
</comment>
<evidence type="ECO:0008006" key="9">
    <source>
        <dbReference type="Google" id="ProtNLM"/>
    </source>
</evidence>